<evidence type="ECO:0000313" key="1">
    <source>
        <dbReference type="EMBL" id="KAK9133027.1"/>
    </source>
</evidence>
<sequence>MWVLGVLCSSSDSAWFPEVIHERDWYYPSFLRPHTAMSRIEVKVNLKPTRLELPPLPAHGAHQASSAASGRSFIVSKAEEVKMVKEVLLLKSSSSPSSSSMTTTTIACGLGGSAVLYLVIGAYGYNIEHILMVDIILDQSVRKAMNEINAGFKFGCAAAVSDCLALLLTSSLQVKLKTDTFETPPTVNELYLHLHTVNHDMVTFIGTRSERFYELTQTTPDQPVDDEAVYYKVAGECPKGRVYGLWSLGRKKRRYADPNASTSQVQA</sequence>
<dbReference type="AlphaFoldDB" id="A0AAP0P6K7"/>
<dbReference type="Proteomes" id="UP001419268">
    <property type="component" value="Unassembled WGS sequence"/>
</dbReference>
<accession>A0AAP0P6K7</accession>
<proteinExistence type="predicted"/>
<keyword evidence="2" id="KW-1185">Reference proteome</keyword>
<comment type="caution">
    <text evidence="1">The sequence shown here is derived from an EMBL/GenBank/DDBJ whole genome shotgun (WGS) entry which is preliminary data.</text>
</comment>
<organism evidence="1 2">
    <name type="scientific">Stephania cephalantha</name>
    <dbReference type="NCBI Taxonomy" id="152367"/>
    <lineage>
        <taxon>Eukaryota</taxon>
        <taxon>Viridiplantae</taxon>
        <taxon>Streptophyta</taxon>
        <taxon>Embryophyta</taxon>
        <taxon>Tracheophyta</taxon>
        <taxon>Spermatophyta</taxon>
        <taxon>Magnoliopsida</taxon>
        <taxon>Ranunculales</taxon>
        <taxon>Menispermaceae</taxon>
        <taxon>Menispermoideae</taxon>
        <taxon>Cissampelideae</taxon>
        <taxon>Stephania</taxon>
    </lineage>
</organism>
<dbReference type="EMBL" id="JBBNAG010000005">
    <property type="protein sequence ID" value="KAK9133027.1"/>
    <property type="molecule type" value="Genomic_DNA"/>
</dbReference>
<name>A0AAP0P6K7_9MAGN</name>
<evidence type="ECO:0000313" key="2">
    <source>
        <dbReference type="Proteomes" id="UP001419268"/>
    </source>
</evidence>
<reference evidence="1 2" key="1">
    <citation type="submission" date="2024-01" db="EMBL/GenBank/DDBJ databases">
        <title>Genome assemblies of Stephania.</title>
        <authorList>
            <person name="Yang L."/>
        </authorList>
    </citation>
    <scope>NUCLEOTIDE SEQUENCE [LARGE SCALE GENOMIC DNA]</scope>
    <source>
        <strain evidence="1">JXDWG</strain>
        <tissue evidence="1">Leaf</tissue>
    </source>
</reference>
<gene>
    <name evidence="1" type="ORF">Scep_012555</name>
</gene>
<protein>
    <submittedName>
        <fullName evidence="1">Uncharacterized protein</fullName>
    </submittedName>
</protein>